<reference evidence="1 2" key="1">
    <citation type="submission" date="2014-08" db="EMBL/GenBank/DDBJ databases">
        <title>Whole genome shotgun sequence of Sphingomonas paucimobilis NBRC 13935.</title>
        <authorList>
            <person name="Hosoyama A."/>
            <person name="Hashimoto M."/>
            <person name="Hosoyama Y."/>
            <person name="Noguchi M."/>
            <person name="Uohara A."/>
            <person name="Ohji S."/>
            <person name="Katano-Makiyama Y."/>
            <person name="Ichikawa N."/>
            <person name="Kimura A."/>
            <person name="Yamazoe A."/>
            <person name="Fujita N."/>
        </authorList>
    </citation>
    <scope>NUCLEOTIDE SEQUENCE [LARGE SCALE GENOMIC DNA]</scope>
    <source>
        <strain evidence="1 2">NBRC 13935</strain>
    </source>
</reference>
<evidence type="ECO:0000313" key="2">
    <source>
        <dbReference type="Proteomes" id="UP000032025"/>
    </source>
</evidence>
<dbReference type="SUPFAM" id="SSF53335">
    <property type="entry name" value="S-adenosyl-L-methionine-dependent methyltransferases"/>
    <property type="match status" value="1"/>
</dbReference>
<organism evidence="1 2">
    <name type="scientific">Sphingomonas paucimobilis NBRC 13935</name>
    <dbReference type="NCBI Taxonomy" id="1219050"/>
    <lineage>
        <taxon>Bacteria</taxon>
        <taxon>Pseudomonadati</taxon>
        <taxon>Pseudomonadota</taxon>
        <taxon>Alphaproteobacteria</taxon>
        <taxon>Sphingomonadales</taxon>
        <taxon>Sphingomonadaceae</taxon>
        <taxon>Sphingomonas</taxon>
    </lineage>
</organism>
<dbReference type="EMBL" id="BBJS01000036">
    <property type="protein sequence ID" value="GAN14338.1"/>
    <property type="molecule type" value="Genomic_DNA"/>
</dbReference>
<sequence>MMHSLRHRLRHWTGRADAFAPEPGLEAIYRDLFLRELKLLGEEDRFFPTGGAANYSLLYLILRIGVEFGPASVLDIGAGQSSLLWAMLQRRGLVGEVLTLENDPEWGERIAAQVMHEVLVTPLAVRQVGKRAVTTYDWAAVRAGRRFDVILCDGPRGTPFHSRGGVLAMLEDLPRDFALILDDAERDGEQDTVGAIHARLQADGVDYGVGVVRAAKTQVVFAGGRFLPATFL</sequence>
<comment type="caution">
    <text evidence="1">The sequence shown here is derived from an EMBL/GenBank/DDBJ whole genome shotgun (WGS) entry which is preliminary data.</text>
</comment>
<gene>
    <name evidence="1" type="ORF">SP6_36_00570</name>
</gene>
<evidence type="ECO:0000313" key="1">
    <source>
        <dbReference type="EMBL" id="GAN14338.1"/>
    </source>
</evidence>
<keyword evidence="2" id="KW-1185">Reference proteome</keyword>
<protein>
    <submittedName>
        <fullName evidence="1">DNA, contig: SP636</fullName>
    </submittedName>
</protein>
<dbReference type="RefSeq" id="WP_007404871.1">
    <property type="nucleotide sequence ID" value="NZ_BBJS01000036.1"/>
</dbReference>
<dbReference type="Gene3D" id="3.40.50.150">
    <property type="entry name" value="Vaccinia Virus protein VP39"/>
    <property type="match status" value="1"/>
</dbReference>
<dbReference type="AlphaFoldDB" id="A0A0C9NI20"/>
<proteinExistence type="predicted"/>
<dbReference type="InterPro" id="IPR029063">
    <property type="entry name" value="SAM-dependent_MTases_sf"/>
</dbReference>
<name>A0A0C9NI20_SPHPI</name>
<accession>A0A0C9NI20</accession>
<dbReference type="Proteomes" id="UP000032025">
    <property type="component" value="Unassembled WGS sequence"/>
</dbReference>
<dbReference type="GeneID" id="78527935"/>